<dbReference type="Proteomes" id="UP000593594">
    <property type="component" value="Chromosome"/>
</dbReference>
<organism evidence="4 5">
    <name type="scientific">Kaustia mangrovi</name>
    <dbReference type="NCBI Taxonomy" id="2593653"/>
    <lineage>
        <taxon>Bacteria</taxon>
        <taxon>Pseudomonadati</taxon>
        <taxon>Pseudomonadota</taxon>
        <taxon>Alphaproteobacteria</taxon>
        <taxon>Hyphomicrobiales</taxon>
        <taxon>Parvibaculaceae</taxon>
        <taxon>Kaustia</taxon>
    </lineage>
</organism>
<dbReference type="RefSeq" id="WP_213161142.1">
    <property type="nucleotide sequence ID" value="NZ_CP058214.1"/>
</dbReference>
<keyword evidence="4" id="KW-0808">Transferase</keyword>
<feature type="domain" description="Aminotransferase class V" evidence="3">
    <location>
        <begin position="50"/>
        <end position="419"/>
    </location>
</feature>
<protein>
    <submittedName>
        <fullName evidence="4">Aminotransferase class V-fold PLP-dependent enzyme</fullName>
    </submittedName>
</protein>
<keyword evidence="5" id="KW-1185">Reference proteome</keyword>
<dbReference type="PANTHER" id="PTHR43686">
    <property type="entry name" value="SULFURTRANSFERASE-RELATED"/>
    <property type="match status" value="1"/>
</dbReference>
<reference evidence="4 5" key="1">
    <citation type="submission" date="2020-06" db="EMBL/GenBank/DDBJ databases">
        <title>Genome sequence of 2 isolates from Red Sea Mangroves.</title>
        <authorList>
            <person name="Sefrji F."/>
            <person name="Michoud G."/>
            <person name="Merlino G."/>
            <person name="Daffonchio D."/>
        </authorList>
    </citation>
    <scope>NUCLEOTIDE SEQUENCE [LARGE SCALE GENOMIC DNA]</scope>
    <source>
        <strain evidence="4 5">R1DC25</strain>
    </source>
</reference>
<dbReference type="Pfam" id="PF00266">
    <property type="entry name" value="Aminotran_5"/>
    <property type="match status" value="1"/>
</dbReference>
<evidence type="ECO:0000256" key="2">
    <source>
        <dbReference type="SAM" id="MobiDB-lite"/>
    </source>
</evidence>
<gene>
    <name evidence="4" type="ORF">HW532_14440</name>
</gene>
<keyword evidence="4" id="KW-0032">Aminotransferase</keyword>
<dbReference type="AlphaFoldDB" id="A0A7S8C5J1"/>
<dbReference type="InterPro" id="IPR015424">
    <property type="entry name" value="PyrdxlP-dep_Trfase"/>
</dbReference>
<dbReference type="KEGG" id="kmn:HW532_14440"/>
<dbReference type="Gene3D" id="3.90.1150.10">
    <property type="entry name" value="Aspartate Aminotransferase, domain 1"/>
    <property type="match status" value="1"/>
</dbReference>
<evidence type="ECO:0000313" key="5">
    <source>
        <dbReference type="Proteomes" id="UP000593594"/>
    </source>
</evidence>
<accession>A0A7S8C5J1</accession>
<evidence type="ECO:0000313" key="4">
    <source>
        <dbReference type="EMBL" id="QPC43779.1"/>
    </source>
</evidence>
<evidence type="ECO:0000259" key="3">
    <source>
        <dbReference type="Pfam" id="PF00266"/>
    </source>
</evidence>
<dbReference type="PANTHER" id="PTHR43686:SF1">
    <property type="entry name" value="AMINOTRAN_5 DOMAIN-CONTAINING PROTEIN"/>
    <property type="match status" value="1"/>
</dbReference>
<name>A0A7S8C5J1_9HYPH</name>
<dbReference type="InterPro" id="IPR015422">
    <property type="entry name" value="PyrdxlP-dep_Trfase_small"/>
</dbReference>
<dbReference type="GO" id="GO:0008483">
    <property type="term" value="F:transaminase activity"/>
    <property type="evidence" value="ECO:0007669"/>
    <property type="project" value="UniProtKB-KW"/>
</dbReference>
<sequence length="578" mass="61405">MSPQASQWKRSNTQRPCRSTSTDALLARIRDGLLGAGAAVPGPFGAKPLVYADYTASGRSLAFLETAIAERVLPYYANTHTETSYTGRQSTRLREGAREAVRRGVGADGRHAVIFAGSGATGAVDRLVQVLGLKAPEGLRAAVPERDRPVVFVGPYEHHSNELPWRESIARVVRIPLGADGRPCLSALEEALAAHADRPLKVGAFSAASNVTGIRTDLDAIARAMHAHGGIVVCDYAAGGPYMPIRMVESAPGAGDHKDAAVISPHKFVGGPGTPGILVADRALFANSVPAVSGGGTVSYVTADSHCYVRDPERREEAGTPGIVESIRAGLVFQLKQDVGTEAIAEREALFVRRALEAWGGEPAIALLGPEDADRLAIFSFNIRVGGKCLHHNFVVALLNDLFGIQARGGCSCAGPYAHDLLGLACEDARRHEALVGRGLGLFRPGWARLGFNFFLDEAEADYIVRAVLFVARHGARFLASYRPDPATGVWMHSAGKPPATLEFADLCAAWRGGDEVAAGRERAPDYETCLAAAHDAAHMTGPAPERVVLDEEAEAARWFWMPHEAGELMAGVGDGAR</sequence>
<dbReference type="EMBL" id="CP058214">
    <property type="protein sequence ID" value="QPC43779.1"/>
    <property type="molecule type" value="Genomic_DNA"/>
</dbReference>
<dbReference type="InterPro" id="IPR015421">
    <property type="entry name" value="PyrdxlP-dep_Trfase_major"/>
</dbReference>
<evidence type="ECO:0000256" key="1">
    <source>
        <dbReference type="ARBA" id="ARBA00022898"/>
    </source>
</evidence>
<keyword evidence="1" id="KW-0663">Pyridoxal phosphate</keyword>
<proteinExistence type="predicted"/>
<dbReference type="InterPro" id="IPR000192">
    <property type="entry name" value="Aminotrans_V_dom"/>
</dbReference>
<feature type="region of interest" description="Disordered" evidence="2">
    <location>
        <begin position="1"/>
        <end position="20"/>
    </location>
</feature>
<dbReference type="Gene3D" id="3.40.640.10">
    <property type="entry name" value="Type I PLP-dependent aspartate aminotransferase-like (Major domain)"/>
    <property type="match status" value="1"/>
</dbReference>
<dbReference type="SUPFAM" id="SSF53383">
    <property type="entry name" value="PLP-dependent transferases"/>
    <property type="match status" value="1"/>
</dbReference>